<dbReference type="GO" id="GO:0005886">
    <property type="term" value="C:plasma membrane"/>
    <property type="evidence" value="ECO:0007669"/>
    <property type="project" value="UniProtKB-ARBA"/>
</dbReference>
<dbReference type="Pfam" id="PF13853">
    <property type="entry name" value="7tm_4"/>
    <property type="match status" value="1"/>
</dbReference>
<protein>
    <submittedName>
        <fullName evidence="9">Uncharacterized protein</fullName>
    </submittedName>
</protein>
<dbReference type="SUPFAM" id="SSF81321">
    <property type="entry name" value="Family A G protein-coupled receptor-like"/>
    <property type="match status" value="1"/>
</dbReference>
<reference evidence="10" key="1">
    <citation type="journal article" date="2011" name="Nature">
        <title>A high-resolution map of human evolutionary constraint using 29 mammals.</title>
        <authorList>
            <person name="Lindblad-Toh K."/>
            <person name="Garber M."/>
            <person name="Zuk O."/>
            <person name="Lin M.F."/>
            <person name="Parker B.J."/>
            <person name="Washietl S."/>
            <person name="Kheradpour P."/>
            <person name="Ernst J."/>
            <person name="Jordan G."/>
            <person name="Mauceli E."/>
            <person name="Ward L.D."/>
            <person name="Lowe C.B."/>
            <person name="Holloway A.K."/>
            <person name="Clamp M."/>
            <person name="Gnerre S."/>
            <person name="Alfoldi J."/>
            <person name="Beal K."/>
            <person name="Chang J."/>
            <person name="Clawson H."/>
            <person name="Cuff J."/>
            <person name="Di Palma F."/>
            <person name="Fitzgerald S."/>
            <person name="Flicek P."/>
            <person name="Guttman M."/>
            <person name="Hubisz M.J."/>
            <person name="Jaffe D.B."/>
            <person name="Jungreis I."/>
            <person name="Kent W.J."/>
            <person name="Kostka D."/>
            <person name="Lara M."/>
            <person name="Martins A.L."/>
            <person name="Massingham T."/>
            <person name="Moltke I."/>
            <person name="Raney B.J."/>
            <person name="Rasmussen M.D."/>
            <person name="Robinson J."/>
            <person name="Stark A."/>
            <person name="Vilella A.J."/>
            <person name="Wen J."/>
            <person name="Xie X."/>
            <person name="Zody M.C."/>
            <person name="Baldwin J."/>
            <person name="Bloom T."/>
            <person name="Chin C.W."/>
            <person name="Heiman D."/>
            <person name="Nicol R."/>
            <person name="Nusbaum C."/>
            <person name="Young S."/>
            <person name="Wilkinson J."/>
            <person name="Worley K.C."/>
            <person name="Kovar C.L."/>
            <person name="Muzny D.M."/>
            <person name="Gibbs R.A."/>
            <person name="Cree A."/>
            <person name="Dihn H.H."/>
            <person name="Fowler G."/>
            <person name="Jhangiani S."/>
            <person name="Joshi V."/>
            <person name="Lee S."/>
            <person name="Lewis L.R."/>
            <person name="Nazareth L.V."/>
            <person name="Okwuonu G."/>
            <person name="Santibanez J."/>
            <person name="Warren W.C."/>
            <person name="Mardis E.R."/>
            <person name="Weinstock G.M."/>
            <person name="Wilson R.K."/>
            <person name="Delehaunty K."/>
            <person name="Dooling D."/>
            <person name="Fronik C."/>
            <person name="Fulton L."/>
            <person name="Fulton B."/>
            <person name="Graves T."/>
            <person name="Minx P."/>
            <person name="Sodergren E."/>
            <person name="Birney E."/>
            <person name="Margulies E.H."/>
            <person name="Herrero J."/>
            <person name="Green E.D."/>
            <person name="Haussler D."/>
            <person name="Siepel A."/>
            <person name="Goldman N."/>
            <person name="Pollard K.S."/>
            <person name="Pedersen J.S."/>
            <person name="Lander E.S."/>
            <person name="Kellis M."/>
        </authorList>
    </citation>
    <scope>NUCLEOTIDE SEQUENCE [LARGE SCALE GENOMIC DNA]</scope>
    <source>
        <strain evidence="10">2N</strain>
    </source>
</reference>
<evidence type="ECO:0000256" key="3">
    <source>
        <dbReference type="ARBA" id="ARBA00022989"/>
    </source>
</evidence>
<dbReference type="GeneTree" id="ENSGT00940000158647"/>
<reference evidence="9" key="2">
    <citation type="submission" date="2025-08" db="UniProtKB">
        <authorList>
            <consortium name="Ensembl"/>
        </authorList>
    </citation>
    <scope>IDENTIFICATION</scope>
    <source>
        <strain evidence="9">2N</strain>
    </source>
</reference>
<keyword evidence="10" id="KW-1185">Reference proteome</keyword>
<keyword evidence="5 8" id="KW-0472">Membrane</keyword>
<proteinExistence type="predicted"/>
<name>A0A286Y360_CAVPO</name>
<evidence type="ECO:0000256" key="2">
    <source>
        <dbReference type="ARBA" id="ARBA00022692"/>
    </source>
</evidence>
<keyword evidence="3 8" id="KW-1133">Transmembrane helix</keyword>
<keyword evidence="4" id="KW-0297">G-protein coupled receptor</keyword>
<dbReference type="PANTHER" id="PTHR48002">
    <property type="entry name" value="OLFACTORY RECEPTOR"/>
    <property type="match status" value="1"/>
</dbReference>
<dbReference type="EMBL" id="AAKN02049188">
    <property type="status" value="NOT_ANNOTATED_CDS"/>
    <property type="molecule type" value="Genomic_DNA"/>
</dbReference>
<dbReference type="InterPro" id="IPR050427">
    <property type="entry name" value="Olfactory_Receptors"/>
</dbReference>
<keyword evidence="6" id="KW-0675">Receptor</keyword>
<dbReference type="InterPro" id="IPR000725">
    <property type="entry name" value="Olfact_rcpt"/>
</dbReference>
<dbReference type="Gene3D" id="1.20.1070.10">
    <property type="entry name" value="Rhodopsin 7-helix transmembrane proteins"/>
    <property type="match status" value="1"/>
</dbReference>
<dbReference type="Proteomes" id="UP000005447">
    <property type="component" value="Unassembled WGS sequence"/>
</dbReference>
<organism evidence="9 10">
    <name type="scientific">Cavia porcellus</name>
    <name type="common">Guinea pig</name>
    <dbReference type="NCBI Taxonomy" id="10141"/>
    <lineage>
        <taxon>Eukaryota</taxon>
        <taxon>Metazoa</taxon>
        <taxon>Chordata</taxon>
        <taxon>Craniata</taxon>
        <taxon>Vertebrata</taxon>
        <taxon>Euteleostomi</taxon>
        <taxon>Mammalia</taxon>
        <taxon>Eutheria</taxon>
        <taxon>Euarchontoglires</taxon>
        <taxon>Glires</taxon>
        <taxon>Rodentia</taxon>
        <taxon>Hystricomorpha</taxon>
        <taxon>Caviidae</taxon>
        <taxon>Cavia</taxon>
    </lineage>
</organism>
<reference evidence="9" key="3">
    <citation type="submission" date="2025-09" db="UniProtKB">
        <authorList>
            <consortium name="Ensembl"/>
        </authorList>
    </citation>
    <scope>IDENTIFICATION</scope>
    <source>
        <strain evidence="9">2N</strain>
    </source>
</reference>
<evidence type="ECO:0000256" key="6">
    <source>
        <dbReference type="ARBA" id="ARBA00023170"/>
    </source>
</evidence>
<accession>A0A286Y360</accession>
<feature type="transmembrane region" description="Helical" evidence="8">
    <location>
        <begin position="12"/>
        <end position="28"/>
    </location>
</feature>
<dbReference type="VEuPathDB" id="HostDB:ENSCPOG00000033586"/>
<comment type="subcellular location">
    <subcellularLocation>
        <location evidence="1">Membrane</location>
        <topology evidence="1">Multi-pass membrane protein</topology>
    </subcellularLocation>
</comment>
<evidence type="ECO:0000256" key="7">
    <source>
        <dbReference type="ARBA" id="ARBA00023224"/>
    </source>
</evidence>
<evidence type="ECO:0000256" key="8">
    <source>
        <dbReference type="SAM" id="Phobius"/>
    </source>
</evidence>
<keyword evidence="7" id="KW-0807">Transducer</keyword>
<dbReference type="GO" id="GO:0004984">
    <property type="term" value="F:olfactory receptor activity"/>
    <property type="evidence" value="ECO:0007669"/>
    <property type="project" value="InterPro"/>
</dbReference>
<dbReference type="AlphaFoldDB" id="A0A286Y360"/>
<sequence length="80" mass="9000">EFILLGLTQNPELWKLFSALFLIMYVITTPSLRSLMYLFLTFLSVLDVSFSSVIAPKLTVDSLSETITISFEGCITQLFA</sequence>
<evidence type="ECO:0000313" key="10">
    <source>
        <dbReference type="Proteomes" id="UP000005447"/>
    </source>
</evidence>
<evidence type="ECO:0000256" key="5">
    <source>
        <dbReference type="ARBA" id="ARBA00023136"/>
    </source>
</evidence>
<evidence type="ECO:0000256" key="4">
    <source>
        <dbReference type="ARBA" id="ARBA00023040"/>
    </source>
</evidence>
<dbReference type="GO" id="GO:0004930">
    <property type="term" value="F:G protein-coupled receptor activity"/>
    <property type="evidence" value="ECO:0007669"/>
    <property type="project" value="UniProtKB-KW"/>
</dbReference>
<evidence type="ECO:0000313" key="9">
    <source>
        <dbReference type="Ensembl" id="ENSCPOP00000031987.1"/>
    </source>
</evidence>
<dbReference type="InParanoid" id="A0A286Y360"/>
<dbReference type="Ensembl" id="ENSCPOT00000040144.1">
    <property type="protein sequence ID" value="ENSCPOP00000031987.1"/>
    <property type="gene ID" value="ENSCPOG00000033586.1"/>
</dbReference>
<keyword evidence="2 8" id="KW-0812">Transmembrane</keyword>
<evidence type="ECO:0000256" key="1">
    <source>
        <dbReference type="ARBA" id="ARBA00004141"/>
    </source>
</evidence>
<dbReference type="STRING" id="10141.ENSCPOP00000031987"/>